<name>A0ABP5USR8_9ACTN</name>
<keyword evidence="4" id="KW-1185">Reference proteome</keyword>
<feature type="signal peptide" evidence="2">
    <location>
        <begin position="1"/>
        <end position="26"/>
    </location>
</feature>
<evidence type="ECO:0000313" key="3">
    <source>
        <dbReference type="EMBL" id="GAA2387102.1"/>
    </source>
</evidence>
<dbReference type="InterPro" id="IPR006311">
    <property type="entry name" value="TAT_signal"/>
</dbReference>
<comment type="caution">
    <text evidence="3">The sequence shown here is derived from an EMBL/GenBank/DDBJ whole genome shotgun (WGS) entry which is preliminary data.</text>
</comment>
<dbReference type="RefSeq" id="WP_344629357.1">
    <property type="nucleotide sequence ID" value="NZ_BAAATJ010000002.1"/>
</dbReference>
<proteinExistence type="predicted"/>
<feature type="compositionally biased region" description="Acidic residues" evidence="1">
    <location>
        <begin position="189"/>
        <end position="210"/>
    </location>
</feature>
<protein>
    <submittedName>
        <fullName evidence="3">Lipoprotein</fullName>
    </submittedName>
</protein>
<gene>
    <name evidence="3" type="ORF">GCM10010420_07570</name>
</gene>
<evidence type="ECO:0000256" key="2">
    <source>
        <dbReference type="SAM" id="SignalP"/>
    </source>
</evidence>
<feature type="chain" id="PRO_5046846885" evidence="2">
    <location>
        <begin position="27"/>
        <end position="221"/>
    </location>
</feature>
<evidence type="ECO:0000256" key="1">
    <source>
        <dbReference type="SAM" id="MobiDB-lite"/>
    </source>
</evidence>
<dbReference type="EMBL" id="BAAATJ010000002">
    <property type="protein sequence ID" value="GAA2387102.1"/>
    <property type="molecule type" value="Genomic_DNA"/>
</dbReference>
<keyword evidence="3" id="KW-0449">Lipoprotein</keyword>
<dbReference type="PROSITE" id="PS51257">
    <property type="entry name" value="PROKAR_LIPOPROTEIN"/>
    <property type="match status" value="1"/>
</dbReference>
<evidence type="ECO:0000313" key="4">
    <source>
        <dbReference type="Proteomes" id="UP001500058"/>
    </source>
</evidence>
<organism evidence="3 4">
    <name type="scientific">Streptomyces glaucosporus</name>
    <dbReference type="NCBI Taxonomy" id="284044"/>
    <lineage>
        <taxon>Bacteria</taxon>
        <taxon>Bacillati</taxon>
        <taxon>Actinomycetota</taxon>
        <taxon>Actinomycetes</taxon>
        <taxon>Kitasatosporales</taxon>
        <taxon>Streptomycetaceae</taxon>
        <taxon>Streptomyces</taxon>
    </lineage>
</organism>
<accession>A0ABP5USR8</accession>
<feature type="region of interest" description="Disordered" evidence="1">
    <location>
        <begin position="161"/>
        <end position="221"/>
    </location>
</feature>
<dbReference type="Proteomes" id="UP001500058">
    <property type="component" value="Unassembled WGS sequence"/>
</dbReference>
<sequence>MSSSLRRGALAASALALSIAALTACGAGPNAQSLNIQPDNASVTVEDIKVQNVNIITSEDESGPASVSARLFNQGTEDERLESIKISGREVELSPAEGDDLTVPAGGSLILGGENNASALIPDPAAADIHNGEAQEIVFELSSTGKVELRATVVPATDAWAEFGPSGAPQPTAEATEPGPETSPGTSEDSPEIEAEESEASNDTGDDDTQGEIGNEETHQP</sequence>
<keyword evidence="2" id="KW-0732">Signal</keyword>
<dbReference type="PROSITE" id="PS51318">
    <property type="entry name" value="TAT"/>
    <property type="match status" value="1"/>
</dbReference>
<reference evidence="4" key="1">
    <citation type="journal article" date="2019" name="Int. J. Syst. Evol. Microbiol.">
        <title>The Global Catalogue of Microorganisms (GCM) 10K type strain sequencing project: providing services to taxonomists for standard genome sequencing and annotation.</title>
        <authorList>
            <consortium name="The Broad Institute Genomics Platform"/>
            <consortium name="The Broad Institute Genome Sequencing Center for Infectious Disease"/>
            <person name="Wu L."/>
            <person name="Ma J."/>
        </authorList>
    </citation>
    <scope>NUCLEOTIDE SEQUENCE [LARGE SCALE GENOMIC DNA]</scope>
    <source>
        <strain evidence="4">JCM 6921</strain>
    </source>
</reference>